<dbReference type="EMBL" id="KZ084088">
    <property type="protein sequence ID" value="OSD07574.1"/>
    <property type="molecule type" value="Genomic_DNA"/>
</dbReference>
<protein>
    <recommendedName>
        <fullName evidence="3">2OGFeDO JBP1/TET oxygenase domain-containing protein</fullName>
    </recommendedName>
</protein>
<proteinExistence type="predicted"/>
<evidence type="ECO:0000313" key="2">
    <source>
        <dbReference type="Proteomes" id="UP000193067"/>
    </source>
</evidence>
<keyword evidence="2" id="KW-1185">Reference proteome</keyword>
<gene>
    <name evidence="1" type="ORF">PYCCODRAFT_1358578</name>
</gene>
<evidence type="ECO:0008006" key="3">
    <source>
        <dbReference type="Google" id="ProtNLM"/>
    </source>
</evidence>
<organism evidence="1 2">
    <name type="scientific">Trametes coccinea (strain BRFM310)</name>
    <name type="common">Pycnoporus coccineus</name>
    <dbReference type="NCBI Taxonomy" id="1353009"/>
    <lineage>
        <taxon>Eukaryota</taxon>
        <taxon>Fungi</taxon>
        <taxon>Dikarya</taxon>
        <taxon>Basidiomycota</taxon>
        <taxon>Agaricomycotina</taxon>
        <taxon>Agaricomycetes</taxon>
        <taxon>Polyporales</taxon>
        <taxon>Polyporaceae</taxon>
        <taxon>Trametes</taxon>
    </lineage>
</organism>
<sequence length="284" mass="31711">MISDGNYSQCRPVLDRNGRVFAVLGGQPRDQSWADINRSMCRLFEEGRTAYTATTQQTWGRRGDYTAVNVGISFGGGQQHVSNLAHTQSTQAILDSILQQSPVRRIASFQSSVMRLFAPRLHSHYSTTLDALCARHPHLRRNFTRSAFGCMTLNMGPRTKTIPHRDHLNLPHGWCAITALGTFDPKCGGHLILWELRMVVEFPPGSTILIPSAILTHSNTNIALDERRYSLTQYSAGGLFRWVACGFQSATSAGITAKHLSATGQERWEEALQLLSHWSELLYQ</sequence>
<dbReference type="Proteomes" id="UP000193067">
    <property type="component" value="Unassembled WGS sequence"/>
</dbReference>
<accession>A0A1Y2J445</accession>
<name>A0A1Y2J445_TRAC3</name>
<dbReference type="Gene3D" id="3.60.130.30">
    <property type="match status" value="1"/>
</dbReference>
<evidence type="ECO:0000313" key="1">
    <source>
        <dbReference type="EMBL" id="OSD07574.1"/>
    </source>
</evidence>
<dbReference type="AlphaFoldDB" id="A0A1Y2J445"/>
<dbReference type="OrthoDB" id="2797114at2759"/>
<reference evidence="1 2" key="1">
    <citation type="journal article" date="2015" name="Biotechnol. Biofuels">
        <title>Enhanced degradation of softwood versus hardwood by the white-rot fungus Pycnoporus coccineus.</title>
        <authorList>
            <person name="Couturier M."/>
            <person name="Navarro D."/>
            <person name="Chevret D."/>
            <person name="Henrissat B."/>
            <person name="Piumi F."/>
            <person name="Ruiz-Duenas F.J."/>
            <person name="Martinez A.T."/>
            <person name="Grigoriev I.V."/>
            <person name="Riley R."/>
            <person name="Lipzen A."/>
            <person name="Berrin J.G."/>
            <person name="Master E.R."/>
            <person name="Rosso M.N."/>
        </authorList>
    </citation>
    <scope>NUCLEOTIDE SEQUENCE [LARGE SCALE GENOMIC DNA]</scope>
    <source>
        <strain evidence="1 2">BRFM310</strain>
    </source>
</reference>
<dbReference type="STRING" id="1353009.A0A1Y2J445"/>